<dbReference type="EMBL" id="MK072067">
    <property type="protein sequence ID" value="AYV77844.1"/>
    <property type="molecule type" value="Genomic_DNA"/>
</dbReference>
<accession>A0A3G4ZU52</accession>
<proteinExistence type="predicted"/>
<sequence length="220" mass="25701">MVTKTETKIGDPTTLLEIEGKSLRDKIIELNADVQKYCEKYSMIWNLSNGIVASLDKEPDPGETKMQFLINRNRKWTNIIGELKYAICEKKKKAEDLEHEEYLKARGVWHFLKFRFDLPKELTDVVVPGSDEEKMQALDKKYFEMMQSVVPKFVELRNLDFDTYDDMHWDFGNTVDLGQDILNITVDEKINRMTKRNEKLTELCVILDNNIAELKNDVAT</sequence>
<organism evidence="1">
    <name type="scientific">Edafosvirus sp</name>
    <dbReference type="NCBI Taxonomy" id="2487765"/>
    <lineage>
        <taxon>Viruses</taxon>
        <taxon>Varidnaviria</taxon>
        <taxon>Bamfordvirae</taxon>
        <taxon>Nucleocytoviricota</taxon>
        <taxon>Megaviricetes</taxon>
        <taxon>Imitervirales</taxon>
        <taxon>Mimiviridae</taxon>
        <taxon>Klosneuvirinae</taxon>
    </lineage>
</organism>
<evidence type="ECO:0000313" key="1">
    <source>
        <dbReference type="EMBL" id="AYV77844.1"/>
    </source>
</evidence>
<gene>
    <name evidence="1" type="ORF">Edafosvirus2_23</name>
</gene>
<protein>
    <submittedName>
        <fullName evidence="1">Uncharacterized protein</fullName>
    </submittedName>
</protein>
<reference evidence="1" key="1">
    <citation type="submission" date="2018-10" db="EMBL/GenBank/DDBJ databases">
        <title>Hidden diversity of soil giant viruses.</title>
        <authorList>
            <person name="Schulz F."/>
            <person name="Alteio L."/>
            <person name="Goudeau D."/>
            <person name="Ryan E.M."/>
            <person name="Malmstrom R.R."/>
            <person name="Blanchard J."/>
            <person name="Woyke T."/>
        </authorList>
    </citation>
    <scope>NUCLEOTIDE SEQUENCE</scope>
    <source>
        <strain evidence="1">EDV1</strain>
    </source>
</reference>
<name>A0A3G4ZU52_9VIRU</name>